<sequence>MDFVVSTAYFDFGMKEEDPVEKLKVYTKNNPTEAKLLTKKEISRILGPVTYKEVVIRVYSRSLQEHIQKAIYLASKKWFSSWNYKVEMKQSEERPRKKPRMKPISPESLTTPENENLVR</sequence>
<feature type="region of interest" description="Disordered" evidence="1">
    <location>
        <begin position="88"/>
        <end position="119"/>
    </location>
</feature>
<evidence type="ECO:0000313" key="2">
    <source>
        <dbReference type="EMBL" id="CAL1534053.1"/>
    </source>
</evidence>
<protein>
    <submittedName>
        <fullName evidence="2">Uncharacterized protein</fullName>
    </submittedName>
</protein>
<feature type="compositionally biased region" description="Polar residues" evidence="1">
    <location>
        <begin position="107"/>
        <end position="119"/>
    </location>
</feature>
<proteinExistence type="predicted"/>
<gene>
    <name evidence="2" type="ORF">GSLYS_00008013001</name>
</gene>
<accession>A0AAV2HKW0</accession>
<dbReference type="Proteomes" id="UP001497497">
    <property type="component" value="Unassembled WGS sequence"/>
</dbReference>
<keyword evidence="3" id="KW-1185">Reference proteome</keyword>
<evidence type="ECO:0000313" key="3">
    <source>
        <dbReference type="Proteomes" id="UP001497497"/>
    </source>
</evidence>
<evidence type="ECO:0000256" key="1">
    <source>
        <dbReference type="SAM" id="MobiDB-lite"/>
    </source>
</evidence>
<dbReference type="Gene3D" id="3.30.70.2760">
    <property type="match status" value="1"/>
</dbReference>
<name>A0AAV2HKW0_LYMST</name>
<comment type="caution">
    <text evidence="2">The sequence shown here is derived from an EMBL/GenBank/DDBJ whole genome shotgun (WGS) entry which is preliminary data.</text>
</comment>
<reference evidence="2 3" key="1">
    <citation type="submission" date="2024-04" db="EMBL/GenBank/DDBJ databases">
        <authorList>
            <consortium name="Genoscope - CEA"/>
            <person name="William W."/>
        </authorList>
    </citation>
    <scope>NUCLEOTIDE SEQUENCE [LARGE SCALE GENOMIC DNA]</scope>
</reference>
<dbReference type="EMBL" id="CAXITT010000160">
    <property type="protein sequence ID" value="CAL1534053.1"/>
    <property type="molecule type" value="Genomic_DNA"/>
</dbReference>
<dbReference type="AlphaFoldDB" id="A0AAV2HKW0"/>
<organism evidence="2 3">
    <name type="scientific">Lymnaea stagnalis</name>
    <name type="common">Great pond snail</name>
    <name type="synonym">Helix stagnalis</name>
    <dbReference type="NCBI Taxonomy" id="6523"/>
    <lineage>
        <taxon>Eukaryota</taxon>
        <taxon>Metazoa</taxon>
        <taxon>Spiralia</taxon>
        <taxon>Lophotrochozoa</taxon>
        <taxon>Mollusca</taxon>
        <taxon>Gastropoda</taxon>
        <taxon>Heterobranchia</taxon>
        <taxon>Euthyneura</taxon>
        <taxon>Panpulmonata</taxon>
        <taxon>Hygrophila</taxon>
        <taxon>Lymnaeoidea</taxon>
        <taxon>Lymnaeidae</taxon>
        <taxon>Lymnaea</taxon>
    </lineage>
</organism>